<dbReference type="InterPro" id="IPR001611">
    <property type="entry name" value="Leu-rich_rpt"/>
</dbReference>
<dbReference type="SMR" id="A0A1J6JR90"/>
<dbReference type="GO" id="GO:0016301">
    <property type="term" value="F:kinase activity"/>
    <property type="evidence" value="ECO:0007669"/>
    <property type="project" value="UniProtKB-KW"/>
</dbReference>
<dbReference type="Pfam" id="PF00560">
    <property type="entry name" value="LRR_1"/>
    <property type="match status" value="3"/>
</dbReference>
<evidence type="ECO:0000256" key="3">
    <source>
        <dbReference type="ARBA" id="ARBA00022737"/>
    </source>
</evidence>
<comment type="caution">
    <text evidence="6">The sequence shown here is derived from an EMBL/GenBank/DDBJ whole genome shotgun (WGS) entry which is preliminary data.</text>
</comment>
<gene>
    <name evidence="6" type="ORF">A4A49_39409</name>
</gene>
<evidence type="ECO:0000313" key="6">
    <source>
        <dbReference type="EMBL" id="OIT20282.1"/>
    </source>
</evidence>
<organism evidence="6 7">
    <name type="scientific">Nicotiana attenuata</name>
    <name type="common">Coyote tobacco</name>
    <dbReference type="NCBI Taxonomy" id="49451"/>
    <lineage>
        <taxon>Eukaryota</taxon>
        <taxon>Viridiplantae</taxon>
        <taxon>Streptophyta</taxon>
        <taxon>Embryophyta</taxon>
        <taxon>Tracheophyta</taxon>
        <taxon>Spermatophyta</taxon>
        <taxon>Magnoliopsida</taxon>
        <taxon>eudicotyledons</taxon>
        <taxon>Gunneridae</taxon>
        <taxon>Pentapetalae</taxon>
        <taxon>asterids</taxon>
        <taxon>lamiids</taxon>
        <taxon>Solanales</taxon>
        <taxon>Solanaceae</taxon>
        <taxon>Nicotianoideae</taxon>
        <taxon>Nicotianeae</taxon>
        <taxon>Nicotiana</taxon>
    </lineage>
</organism>
<proteinExistence type="predicted"/>
<name>A0A1J6JR90_NICAT</name>
<evidence type="ECO:0000256" key="1">
    <source>
        <dbReference type="ARBA" id="ARBA00004370"/>
    </source>
</evidence>
<keyword evidence="7" id="KW-1185">Reference proteome</keyword>
<dbReference type="InterPro" id="IPR032675">
    <property type="entry name" value="LRR_dom_sf"/>
</dbReference>
<dbReference type="GO" id="GO:0016020">
    <property type="term" value="C:membrane"/>
    <property type="evidence" value="ECO:0007669"/>
    <property type="project" value="UniProtKB-SubCell"/>
</dbReference>
<evidence type="ECO:0000313" key="7">
    <source>
        <dbReference type="Proteomes" id="UP000187609"/>
    </source>
</evidence>
<sequence length="202" mass="22097">MKPLKTKNEVGSSMKTVAKYAFIPPGAIRKGKGRGRGLRSLVEKENMPTNSLFPQSSDLVKKYIQTIESSAIGKGRGQGLKNSTMSAGLVKTLEVVRLDRNSLDGSIPSTLNNLTRTSELFLSNNEFTGPLPDLAGMNALNYLDMSNNTFSSADFPLWFSTLQSLTTLVMENTQLQGEIPATLFNLFQLQTVILYGKLTLIS</sequence>
<evidence type="ECO:0000256" key="2">
    <source>
        <dbReference type="ARBA" id="ARBA00022729"/>
    </source>
</evidence>
<dbReference type="Gramene" id="OIT20282">
    <property type="protein sequence ID" value="OIT20282"/>
    <property type="gene ID" value="A4A49_39409"/>
</dbReference>
<dbReference type="EMBL" id="MJEQ01005511">
    <property type="protein sequence ID" value="OIT20282.1"/>
    <property type="molecule type" value="Genomic_DNA"/>
</dbReference>
<dbReference type="PANTHER" id="PTHR45974:SF266">
    <property type="entry name" value="LEUCINE-RICH REPEAT RECEPTOR PROTEIN KINASE HPCA1"/>
    <property type="match status" value="1"/>
</dbReference>
<protein>
    <submittedName>
        <fullName evidence="6">Leucine-rich repeat receptor-like protein kinase</fullName>
    </submittedName>
</protein>
<reference evidence="6" key="1">
    <citation type="submission" date="2016-11" db="EMBL/GenBank/DDBJ databases">
        <title>The genome of Nicotiana attenuata.</title>
        <authorList>
            <person name="Xu S."/>
            <person name="Brockmoeller T."/>
            <person name="Gaquerel E."/>
            <person name="Navarro A."/>
            <person name="Kuhl H."/>
            <person name="Gase K."/>
            <person name="Ling Z."/>
            <person name="Zhou W."/>
            <person name="Kreitzer C."/>
            <person name="Stanke M."/>
            <person name="Tang H."/>
            <person name="Lyons E."/>
            <person name="Pandey P."/>
            <person name="Pandey S.P."/>
            <person name="Timmermann B."/>
            <person name="Baldwin I.T."/>
        </authorList>
    </citation>
    <scope>NUCLEOTIDE SEQUENCE [LARGE SCALE GENOMIC DNA]</scope>
    <source>
        <strain evidence="6">UT</strain>
    </source>
</reference>
<dbReference type="PANTHER" id="PTHR45974">
    <property type="entry name" value="RECEPTOR-LIKE PROTEIN 55"/>
    <property type="match status" value="1"/>
</dbReference>
<keyword evidence="2" id="KW-0732">Signal</keyword>
<keyword evidence="3" id="KW-0677">Repeat</keyword>
<keyword evidence="5" id="KW-0325">Glycoprotein</keyword>
<evidence type="ECO:0000256" key="5">
    <source>
        <dbReference type="ARBA" id="ARBA00023180"/>
    </source>
</evidence>
<evidence type="ECO:0000256" key="4">
    <source>
        <dbReference type="ARBA" id="ARBA00023136"/>
    </source>
</evidence>
<dbReference type="Gene3D" id="3.80.10.10">
    <property type="entry name" value="Ribonuclease Inhibitor"/>
    <property type="match status" value="1"/>
</dbReference>
<accession>A0A1J6JR90</accession>
<dbReference type="AlphaFoldDB" id="A0A1J6JR90"/>
<comment type="subcellular location">
    <subcellularLocation>
        <location evidence="1">Membrane</location>
    </subcellularLocation>
</comment>
<dbReference type="Proteomes" id="UP000187609">
    <property type="component" value="Unassembled WGS sequence"/>
</dbReference>
<dbReference type="SUPFAM" id="SSF52058">
    <property type="entry name" value="L domain-like"/>
    <property type="match status" value="1"/>
</dbReference>
<keyword evidence="4" id="KW-0472">Membrane</keyword>
<dbReference type="STRING" id="49451.A0A1J6JR90"/>